<organism evidence="2 3">
    <name type="scientific">Yersinia aldovae</name>
    <dbReference type="NCBI Taxonomy" id="29483"/>
    <lineage>
        <taxon>Bacteria</taxon>
        <taxon>Pseudomonadati</taxon>
        <taxon>Pseudomonadota</taxon>
        <taxon>Gammaproteobacteria</taxon>
        <taxon>Enterobacterales</taxon>
        <taxon>Yersiniaceae</taxon>
        <taxon>Yersinia</taxon>
    </lineage>
</organism>
<name>A0A0T9TCE6_YERAL</name>
<evidence type="ECO:0000313" key="3">
    <source>
        <dbReference type="Proteomes" id="UP000041595"/>
    </source>
</evidence>
<feature type="signal peptide" evidence="1">
    <location>
        <begin position="1"/>
        <end position="32"/>
    </location>
</feature>
<feature type="chain" id="PRO_5006697617" evidence="1">
    <location>
        <begin position="33"/>
        <end position="131"/>
    </location>
</feature>
<sequence length="131" mass="14393">MAYWHRNLTKKLNKMKYSTFVAAIFTVSATFASIYQVQAAGTSLINLDCQLKNGGNLAAILDGPNQQLTIDKSVFQFIKVKPEGQGEALIFQKANSEEPVIASLNISAMPIRLAIVDNEQVSQYICTYTSA</sequence>
<dbReference type="Proteomes" id="UP000041595">
    <property type="component" value="Unassembled WGS sequence"/>
</dbReference>
<gene>
    <name evidence="2" type="ORF">ERS137965_00893</name>
</gene>
<evidence type="ECO:0000256" key="1">
    <source>
        <dbReference type="SAM" id="SignalP"/>
    </source>
</evidence>
<evidence type="ECO:0000313" key="2">
    <source>
        <dbReference type="EMBL" id="CNK72546.1"/>
    </source>
</evidence>
<keyword evidence="1" id="KW-0732">Signal</keyword>
<reference evidence="2 3" key="1">
    <citation type="submission" date="2015-03" db="EMBL/GenBank/DDBJ databases">
        <authorList>
            <person name="Murphy D."/>
        </authorList>
    </citation>
    <scope>NUCLEOTIDE SEQUENCE [LARGE SCALE GENOMIC DNA]</scope>
    <source>
        <strain evidence="2 3">IP06005</strain>
    </source>
</reference>
<dbReference type="EMBL" id="CQEJ01000004">
    <property type="protein sequence ID" value="CNK72546.1"/>
    <property type="molecule type" value="Genomic_DNA"/>
</dbReference>
<accession>A0A0T9TCE6</accession>
<proteinExistence type="predicted"/>
<dbReference type="eggNOG" id="ENOG502ZSB5">
    <property type="taxonomic scope" value="Bacteria"/>
</dbReference>
<protein>
    <submittedName>
        <fullName evidence="2">Phage protein</fullName>
    </submittedName>
</protein>
<dbReference type="AlphaFoldDB" id="A0A0T9TCE6"/>